<proteinExistence type="predicted"/>
<dbReference type="EMBL" id="CAFBPU010000041">
    <property type="protein sequence ID" value="CAB5037188.1"/>
    <property type="molecule type" value="Genomic_DNA"/>
</dbReference>
<keyword evidence="5 6" id="KW-0472">Membrane</keyword>
<dbReference type="AlphaFoldDB" id="A0A6J7S9Q1"/>
<sequence>MGPRRGVADMVSAALIVLATILWWPPSLPARGMASSLPAWGSGLRRPVRASVRRACELEWVEALAAEVRAGRDPFSALVASASTLSIPVSPQAVAAARGGGDVVAALRRDGVRSDLVRGVAACWSVAEGSGAGLAASLATLADSARESERIRRDLRAGLAEPRATAVVLAGLPALGLFLGAMLGADPLGWLLGSLPGFCVLTAGVFFEVVGALWAWRIASSLEADL</sequence>
<evidence type="ECO:0000256" key="5">
    <source>
        <dbReference type="ARBA" id="ARBA00023136"/>
    </source>
</evidence>
<feature type="transmembrane region" description="Helical" evidence="6">
    <location>
        <begin position="195"/>
        <end position="216"/>
    </location>
</feature>
<dbReference type="Pfam" id="PF00482">
    <property type="entry name" value="T2SSF"/>
    <property type="match status" value="1"/>
</dbReference>
<feature type="transmembrane region" description="Helical" evidence="6">
    <location>
        <begin position="163"/>
        <end position="183"/>
    </location>
</feature>
<reference evidence="9" key="1">
    <citation type="submission" date="2020-05" db="EMBL/GenBank/DDBJ databases">
        <authorList>
            <person name="Chiriac C."/>
            <person name="Salcher M."/>
            <person name="Ghai R."/>
            <person name="Kavagutti S V."/>
        </authorList>
    </citation>
    <scope>NUCLEOTIDE SEQUENCE</scope>
</reference>
<feature type="domain" description="Type II secretion system protein GspF" evidence="7">
    <location>
        <begin position="61"/>
        <end position="178"/>
    </location>
</feature>
<evidence type="ECO:0000259" key="7">
    <source>
        <dbReference type="Pfam" id="PF00482"/>
    </source>
</evidence>
<organism evidence="9">
    <name type="scientific">freshwater metagenome</name>
    <dbReference type="NCBI Taxonomy" id="449393"/>
    <lineage>
        <taxon>unclassified sequences</taxon>
        <taxon>metagenomes</taxon>
        <taxon>ecological metagenomes</taxon>
    </lineage>
</organism>
<dbReference type="EMBL" id="CAFBND010000034">
    <property type="protein sequence ID" value="CAB4940669.1"/>
    <property type="molecule type" value="Genomic_DNA"/>
</dbReference>
<evidence type="ECO:0000256" key="6">
    <source>
        <dbReference type="SAM" id="Phobius"/>
    </source>
</evidence>
<dbReference type="InterPro" id="IPR018076">
    <property type="entry name" value="T2SS_GspF_dom"/>
</dbReference>
<dbReference type="PANTHER" id="PTHR35007:SF4">
    <property type="entry name" value="CONSERVED TRANSMEMBRANE PROTEIN-RELATED"/>
    <property type="match status" value="1"/>
</dbReference>
<keyword evidence="2" id="KW-1003">Cell membrane</keyword>
<evidence type="ECO:0000256" key="4">
    <source>
        <dbReference type="ARBA" id="ARBA00022989"/>
    </source>
</evidence>
<comment type="subcellular location">
    <subcellularLocation>
        <location evidence="1">Cell membrane</location>
        <topology evidence="1">Multi-pass membrane protein</topology>
    </subcellularLocation>
</comment>
<evidence type="ECO:0000256" key="3">
    <source>
        <dbReference type="ARBA" id="ARBA00022692"/>
    </source>
</evidence>
<evidence type="ECO:0000256" key="1">
    <source>
        <dbReference type="ARBA" id="ARBA00004651"/>
    </source>
</evidence>
<evidence type="ECO:0000256" key="2">
    <source>
        <dbReference type="ARBA" id="ARBA00022475"/>
    </source>
</evidence>
<accession>A0A6J7S9Q1</accession>
<dbReference type="GO" id="GO:0005886">
    <property type="term" value="C:plasma membrane"/>
    <property type="evidence" value="ECO:0007669"/>
    <property type="project" value="UniProtKB-SubCell"/>
</dbReference>
<gene>
    <name evidence="8" type="ORF">UFOPK3752_01046</name>
    <name evidence="9" type="ORF">UFOPK4150_01769</name>
</gene>
<keyword evidence="3 6" id="KW-0812">Transmembrane</keyword>
<keyword evidence="4 6" id="KW-1133">Transmembrane helix</keyword>
<name>A0A6J7S9Q1_9ZZZZ</name>
<protein>
    <submittedName>
        <fullName evidence="9">Unannotated protein</fullName>
    </submittedName>
</protein>
<evidence type="ECO:0000313" key="8">
    <source>
        <dbReference type="EMBL" id="CAB4940669.1"/>
    </source>
</evidence>
<evidence type="ECO:0000313" key="9">
    <source>
        <dbReference type="EMBL" id="CAB5037188.1"/>
    </source>
</evidence>
<dbReference type="PANTHER" id="PTHR35007">
    <property type="entry name" value="INTEGRAL MEMBRANE PROTEIN-RELATED"/>
    <property type="match status" value="1"/>
</dbReference>